<name>A0A0F9E392_9ZZZZ</name>
<reference evidence="1" key="1">
    <citation type="journal article" date="2015" name="Nature">
        <title>Complex archaea that bridge the gap between prokaryotes and eukaryotes.</title>
        <authorList>
            <person name="Spang A."/>
            <person name="Saw J.H."/>
            <person name="Jorgensen S.L."/>
            <person name="Zaremba-Niedzwiedzka K."/>
            <person name="Martijn J."/>
            <person name="Lind A.E."/>
            <person name="van Eijk R."/>
            <person name="Schleper C."/>
            <person name="Guy L."/>
            <person name="Ettema T.J."/>
        </authorList>
    </citation>
    <scope>NUCLEOTIDE SEQUENCE</scope>
</reference>
<comment type="caution">
    <text evidence="1">The sequence shown here is derived from an EMBL/GenBank/DDBJ whole genome shotgun (WGS) entry which is preliminary data.</text>
</comment>
<gene>
    <name evidence="1" type="ORF">LCGC14_2124750</name>
</gene>
<sequence>GTNAAVWFEQMADVLAEAVESADRTKWKMEELERTLLRLK</sequence>
<dbReference type="AlphaFoldDB" id="A0A0F9E392"/>
<evidence type="ECO:0000313" key="1">
    <source>
        <dbReference type="EMBL" id="KKL68464.1"/>
    </source>
</evidence>
<organism evidence="1">
    <name type="scientific">marine sediment metagenome</name>
    <dbReference type="NCBI Taxonomy" id="412755"/>
    <lineage>
        <taxon>unclassified sequences</taxon>
        <taxon>metagenomes</taxon>
        <taxon>ecological metagenomes</taxon>
    </lineage>
</organism>
<feature type="non-terminal residue" evidence="1">
    <location>
        <position position="1"/>
    </location>
</feature>
<accession>A0A0F9E392</accession>
<dbReference type="EMBL" id="LAZR01026523">
    <property type="protein sequence ID" value="KKL68464.1"/>
    <property type="molecule type" value="Genomic_DNA"/>
</dbReference>
<proteinExistence type="predicted"/>
<protein>
    <submittedName>
        <fullName evidence="1">Uncharacterized protein</fullName>
    </submittedName>
</protein>